<keyword evidence="5 8" id="KW-0812">Transmembrane</keyword>
<keyword evidence="6 8" id="KW-1133">Transmembrane helix</keyword>
<feature type="transmembrane region" description="Helical" evidence="8">
    <location>
        <begin position="133"/>
        <end position="152"/>
    </location>
</feature>
<dbReference type="PANTHER" id="PTHR33908:SF11">
    <property type="entry name" value="MEMBRANE PROTEIN"/>
    <property type="match status" value="1"/>
</dbReference>
<feature type="transmembrane region" description="Helical" evidence="8">
    <location>
        <begin position="22"/>
        <end position="44"/>
    </location>
</feature>
<evidence type="ECO:0000256" key="6">
    <source>
        <dbReference type="ARBA" id="ARBA00022989"/>
    </source>
</evidence>
<dbReference type="EMBL" id="DSRU01000361">
    <property type="protein sequence ID" value="HFN01026.1"/>
    <property type="molecule type" value="Genomic_DNA"/>
</dbReference>
<feature type="transmembrane region" description="Helical" evidence="8">
    <location>
        <begin position="385"/>
        <end position="404"/>
    </location>
</feature>
<dbReference type="GO" id="GO:0005886">
    <property type="term" value="C:plasma membrane"/>
    <property type="evidence" value="ECO:0007669"/>
    <property type="project" value="UniProtKB-SubCell"/>
</dbReference>
<feature type="transmembrane region" description="Helical" evidence="8">
    <location>
        <begin position="158"/>
        <end position="178"/>
    </location>
</feature>
<feature type="transmembrane region" description="Helical" evidence="8">
    <location>
        <begin position="425"/>
        <end position="443"/>
    </location>
</feature>
<gene>
    <name evidence="10" type="ORF">ENR64_25375</name>
</gene>
<feature type="transmembrane region" description="Helical" evidence="8">
    <location>
        <begin position="253"/>
        <end position="273"/>
    </location>
</feature>
<dbReference type="InterPro" id="IPR038731">
    <property type="entry name" value="RgtA/B/C-like"/>
</dbReference>
<dbReference type="GO" id="GO:0009103">
    <property type="term" value="P:lipopolysaccharide biosynthetic process"/>
    <property type="evidence" value="ECO:0007669"/>
    <property type="project" value="UniProtKB-ARBA"/>
</dbReference>
<protein>
    <recommendedName>
        <fullName evidence="9">Glycosyltransferase RgtA/B/C/D-like domain-containing protein</fullName>
    </recommendedName>
</protein>
<accession>A0A7C3KJ13</accession>
<reference evidence="10" key="1">
    <citation type="journal article" date="2020" name="mSystems">
        <title>Genome- and Community-Level Interaction Insights into Carbon Utilization and Element Cycling Functions of Hydrothermarchaeota in Hydrothermal Sediment.</title>
        <authorList>
            <person name="Zhou Z."/>
            <person name="Liu Y."/>
            <person name="Xu W."/>
            <person name="Pan J."/>
            <person name="Luo Z.H."/>
            <person name="Li M."/>
        </authorList>
    </citation>
    <scope>NUCLEOTIDE SEQUENCE [LARGE SCALE GENOMIC DNA]</scope>
    <source>
        <strain evidence="10">SpSt-418</strain>
    </source>
</reference>
<sequence length="571" mass="64549">MNLSDVRSHFFSFTKQLHLQGWVRNAILSLLVVCVVIGVFCRFVNLDRKLYWHDENFTSMRISGYHEAQVVQAIRDAGIVDMAYIKQFQEPNPERNVTDTIKALTIDGPQHPPLYYSMAHYWVRLFGGSVTSARAFPAVISLFALPAMYWLLWELFQAPLVGVIGVIFMAVSPFHVLYAQESRQYSLWTVLILVAGAALVRAMRSRQPSHWLIYAISQAALLYTTALSLFVVFSNGVYALLRERGRLTQPFRQFLVAAALGFVAFLPWFYVLVTNRGQVNDTLNFGAEKWSINVGDILKSLIRLPGRIFFDLNLNTGDPAIFTLVQRLFTPAALLLTAYAFFYLIRKTNRQVWLFPVTLTGVYGGLMLLQDLLARGQGGGGSTMPRYMIPCFVGIQVAIAYLLGQQLSTTNTPVSQRRFGLGRKFWQGVFAVLLTASVASSFVTTQAQVWWSKGSIGLKAIYPTADYINQTQNPLLLSDAVSWDLLMMSYLLKPETKVLAKPICYVCQLEPEPNFEPDLAQLMQDFGTVFIFPEPTKPFMQWLETQPYRVERVPMGDRVAPNIVLLKLLPK</sequence>
<dbReference type="InterPro" id="IPR050297">
    <property type="entry name" value="LipidA_mod_glycosyltrf_83"/>
</dbReference>
<dbReference type="AlphaFoldDB" id="A0A7C3KJ13"/>
<evidence type="ECO:0000256" key="8">
    <source>
        <dbReference type="SAM" id="Phobius"/>
    </source>
</evidence>
<dbReference type="Pfam" id="PF13231">
    <property type="entry name" value="PMT_2"/>
    <property type="match status" value="1"/>
</dbReference>
<evidence type="ECO:0000313" key="10">
    <source>
        <dbReference type="EMBL" id="HFN01026.1"/>
    </source>
</evidence>
<evidence type="ECO:0000256" key="7">
    <source>
        <dbReference type="ARBA" id="ARBA00023136"/>
    </source>
</evidence>
<feature type="transmembrane region" description="Helical" evidence="8">
    <location>
        <begin position="215"/>
        <end position="241"/>
    </location>
</feature>
<feature type="transmembrane region" description="Helical" evidence="8">
    <location>
        <begin position="352"/>
        <end position="373"/>
    </location>
</feature>
<keyword evidence="2" id="KW-1003">Cell membrane</keyword>
<comment type="subcellular location">
    <subcellularLocation>
        <location evidence="1">Cell membrane</location>
        <topology evidence="1">Multi-pass membrane protein</topology>
    </subcellularLocation>
</comment>
<keyword evidence="3" id="KW-0328">Glycosyltransferase</keyword>
<evidence type="ECO:0000256" key="4">
    <source>
        <dbReference type="ARBA" id="ARBA00022679"/>
    </source>
</evidence>
<evidence type="ECO:0000259" key="9">
    <source>
        <dbReference type="Pfam" id="PF13231"/>
    </source>
</evidence>
<organism evidence="10">
    <name type="scientific">Oscillatoriales cyanobacterium SpSt-418</name>
    <dbReference type="NCBI Taxonomy" id="2282169"/>
    <lineage>
        <taxon>Bacteria</taxon>
        <taxon>Bacillati</taxon>
        <taxon>Cyanobacteriota</taxon>
        <taxon>Cyanophyceae</taxon>
        <taxon>Oscillatoriophycideae</taxon>
        <taxon>Oscillatoriales</taxon>
    </lineage>
</organism>
<evidence type="ECO:0000256" key="1">
    <source>
        <dbReference type="ARBA" id="ARBA00004651"/>
    </source>
</evidence>
<dbReference type="PANTHER" id="PTHR33908">
    <property type="entry name" value="MANNOSYLTRANSFERASE YKCB-RELATED"/>
    <property type="match status" value="1"/>
</dbReference>
<comment type="caution">
    <text evidence="10">The sequence shown here is derived from an EMBL/GenBank/DDBJ whole genome shotgun (WGS) entry which is preliminary data.</text>
</comment>
<name>A0A7C3KJ13_9CYAN</name>
<evidence type="ECO:0000256" key="3">
    <source>
        <dbReference type="ARBA" id="ARBA00022676"/>
    </source>
</evidence>
<feature type="transmembrane region" description="Helical" evidence="8">
    <location>
        <begin position="185"/>
        <end position="203"/>
    </location>
</feature>
<evidence type="ECO:0000256" key="5">
    <source>
        <dbReference type="ARBA" id="ARBA00022692"/>
    </source>
</evidence>
<evidence type="ECO:0000256" key="2">
    <source>
        <dbReference type="ARBA" id="ARBA00022475"/>
    </source>
</evidence>
<dbReference type="GO" id="GO:0016763">
    <property type="term" value="F:pentosyltransferase activity"/>
    <property type="evidence" value="ECO:0007669"/>
    <property type="project" value="TreeGrafter"/>
</dbReference>
<keyword evidence="4" id="KW-0808">Transferase</keyword>
<keyword evidence="7 8" id="KW-0472">Membrane</keyword>
<proteinExistence type="predicted"/>
<feature type="domain" description="Glycosyltransferase RgtA/B/C/D-like" evidence="9">
    <location>
        <begin position="110"/>
        <end position="270"/>
    </location>
</feature>
<feature type="transmembrane region" description="Helical" evidence="8">
    <location>
        <begin position="328"/>
        <end position="345"/>
    </location>
</feature>